<name>A0A4D5RCH9_IXOSC</name>
<dbReference type="PROSITE" id="PS51257">
    <property type="entry name" value="PROKAR_LIPOPROTEIN"/>
    <property type="match status" value="1"/>
</dbReference>
<feature type="chain" id="PRO_5020031214" description="Secreted protein" evidence="1">
    <location>
        <begin position="26"/>
        <end position="114"/>
    </location>
</feature>
<evidence type="ECO:0000313" key="2">
    <source>
        <dbReference type="EMBL" id="MOY34167.1"/>
    </source>
</evidence>
<accession>A0A4D5RCH9</accession>
<evidence type="ECO:0000256" key="1">
    <source>
        <dbReference type="SAM" id="SignalP"/>
    </source>
</evidence>
<reference evidence="2" key="1">
    <citation type="submission" date="2019-04" db="EMBL/GenBank/DDBJ databases">
        <title>An insight into the mialome of Ixodes scapularis.</title>
        <authorList>
            <person name="Ribeiro J.M."/>
            <person name="Mather T.N."/>
            <person name="Karim S."/>
        </authorList>
    </citation>
    <scope>NUCLEOTIDE SEQUENCE</scope>
</reference>
<keyword evidence="1" id="KW-0732">Signal</keyword>
<proteinExistence type="predicted"/>
<dbReference type="AlphaFoldDB" id="A0A4D5RCH9"/>
<protein>
    <recommendedName>
        <fullName evidence="3">Secreted protein</fullName>
    </recommendedName>
</protein>
<evidence type="ECO:0008006" key="3">
    <source>
        <dbReference type="Google" id="ProtNLM"/>
    </source>
</evidence>
<dbReference type="EMBL" id="GHJT01000196">
    <property type="protein sequence ID" value="MOY34167.1"/>
    <property type="molecule type" value="Transcribed_RNA"/>
</dbReference>
<sequence>MVSCRRFVKSSVCVVLCCLLSACFSAPQRGNDGRPGDSEASGGVVSSLCQTKVRFNSSNFSPITKPITAATRRAHPKCFVRRVGCTCVSSLACARLLFVLWWRVSLAYNSQKRK</sequence>
<feature type="signal peptide" evidence="1">
    <location>
        <begin position="1"/>
        <end position="25"/>
    </location>
</feature>
<organism evidence="2">
    <name type="scientific">Ixodes scapularis</name>
    <name type="common">Black-legged tick</name>
    <name type="synonym">Deer tick</name>
    <dbReference type="NCBI Taxonomy" id="6945"/>
    <lineage>
        <taxon>Eukaryota</taxon>
        <taxon>Metazoa</taxon>
        <taxon>Ecdysozoa</taxon>
        <taxon>Arthropoda</taxon>
        <taxon>Chelicerata</taxon>
        <taxon>Arachnida</taxon>
        <taxon>Acari</taxon>
        <taxon>Parasitiformes</taxon>
        <taxon>Ixodida</taxon>
        <taxon>Ixodoidea</taxon>
        <taxon>Ixodidae</taxon>
        <taxon>Ixodinae</taxon>
        <taxon>Ixodes</taxon>
    </lineage>
</organism>